<evidence type="ECO:0000313" key="3">
    <source>
        <dbReference type="Proteomes" id="UP000314987"/>
    </source>
</evidence>
<dbReference type="Proteomes" id="UP000314987">
    <property type="component" value="Unassembled WGS sequence"/>
</dbReference>
<keyword evidence="1" id="KW-0472">Membrane</keyword>
<evidence type="ECO:0000256" key="1">
    <source>
        <dbReference type="SAM" id="Phobius"/>
    </source>
</evidence>
<reference evidence="2" key="3">
    <citation type="submission" date="2025-09" db="UniProtKB">
        <authorList>
            <consortium name="Ensembl"/>
        </authorList>
    </citation>
    <scope>IDENTIFICATION</scope>
</reference>
<accession>A0A4X2K897</accession>
<evidence type="ECO:0008006" key="4">
    <source>
        <dbReference type="Google" id="ProtNLM"/>
    </source>
</evidence>
<keyword evidence="1" id="KW-1133">Transmembrane helix</keyword>
<dbReference type="OMA" id="YGLGAWT"/>
<dbReference type="PANTHER" id="PTHR40386:SF1">
    <property type="entry name" value="SMALL INTEGRAL MEMBRANE PROTEIN 26"/>
    <property type="match status" value="1"/>
</dbReference>
<organism evidence="2 3">
    <name type="scientific">Vombatus ursinus</name>
    <name type="common">Common wombat</name>
    <dbReference type="NCBI Taxonomy" id="29139"/>
    <lineage>
        <taxon>Eukaryota</taxon>
        <taxon>Metazoa</taxon>
        <taxon>Chordata</taxon>
        <taxon>Craniata</taxon>
        <taxon>Vertebrata</taxon>
        <taxon>Euteleostomi</taxon>
        <taxon>Mammalia</taxon>
        <taxon>Metatheria</taxon>
        <taxon>Diprotodontia</taxon>
        <taxon>Vombatidae</taxon>
        <taxon>Vombatus</taxon>
    </lineage>
</organism>
<dbReference type="STRING" id="29139.ENSVURP00010008123"/>
<evidence type="ECO:0000313" key="2">
    <source>
        <dbReference type="Ensembl" id="ENSVURP00010008123.1"/>
    </source>
</evidence>
<feature type="transmembrane region" description="Helical" evidence="1">
    <location>
        <begin position="15"/>
        <end position="33"/>
    </location>
</feature>
<dbReference type="AlphaFoldDB" id="A0A4X2K897"/>
<name>A0A4X2K897_VOMUR</name>
<protein>
    <recommendedName>
        <fullName evidence="4">Small integral membrane protein 26</fullName>
    </recommendedName>
</protein>
<dbReference type="PANTHER" id="PTHR40386">
    <property type="entry name" value="SMALL INTEGRAL MEMBRANE PROTEIN 26"/>
    <property type="match status" value="1"/>
</dbReference>
<reference evidence="2" key="2">
    <citation type="submission" date="2025-08" db="UniProtKB">
        <authorList>
            <consortium name="Ensembl"/>
        </authorList>
    </citation>
    <scope>IDENTIFICATION</scope>
</reference>
<proteinExistence type="predicted"/>
<keyword evidence="3" id="KW-1185">Reference proteome</keyword>
<keyword evidence="1" id="KW-0812">Transmembrane</keyword>
<reference evidence="3" key="1">
    <citation type="submission" date="2018-12" db="EMBL/GenBank/DDBJ databases">
        <authorList>
            <person name="Yazar S."/>
        </authorList>
    </citation>
    <scope>NUCLEOTIDE SEQUENCE [LARGE SCALE GENOMIC DNA]</scope>
</reference>
<dbReference type="InterPro" id="IPR038831">
    <property type="entry name" value="SMIM26"/>
</dbReference>
<dbReference type="Ensembl" id="ENSVURT00010009212.1">
    <property type="protein sequence ID" value="ENSVURP00010008123.1"/>
    <property type="gene ID" value="ENSVURG00010006286.1"/>
</dbReference>
<dbReference type="GeneTree" id="ENSGT00860000134050"/>
<sequence length="105" mass="12299">MLELSPSIWYRRMSLVYLVGTWTMLGSICLSSWKRKQPLAKEEALKDEDLAEEEELKDKDSVEKPEPKRGFYVETIVTYKENFVPYSTRLSNYWKSWSNGPGPSE</sequence>